<dbReference type="AlphaFoldDB" id="A0A6A6KMI5"/>
<accession>A0A6A6KMI5</accession>
<dbReference type="Proteomes" id="UP000467840">
    <property type="component" value="Chromosome 8"/>
</dbReference>
<evidence type="ECO:0000313" key="2">
    <source>
        <dbReference type="EMBL" id="KAF2288639.1"/>
    </source>
</evidence>
<evidence type="ECO:0000259" key="1">
    <source>
        <dbReference type="Pfam" id="PF22936"/>
    </source>
</evidence>
<feature type="domain" description="Retrovirus-related Pol polyprotein from transposon TNT 1-94-like beta-barrel" evidence="1">
    <location>
        <begin position="43"/>
        <end position="110"/>
    </location>
</feature>
<comment type="caution">
    <text evidence="2">The sequence shown here is derived from an EMBL/GenBank/DDBJ whole genome shotgun (WGS) entry which is preliminary data.</text>
</comment>
<proteinExistence type="predicted"/>
<keyword evidence="3" id="KW-1185">Reference proteome</keyword>
<name>A0A6A6KMI5_HEVBR</name>
<dbReference type="InterPro" id="IPR054722">
    <property type="entry name" value="PolX-like_BBD"/>
</dbReference>
<evidence type="ECO:0000313" key="3">
    <source>
        <dbReference type="Proteomes" id="UP000467840"/>
    </source>
</evidence>
<reference evidence="2 3" key="1">
    <citation type="journal article" date="2020" name="Mol. Plant">
        <title>The Chromosome-Based Rubber Tree Genome Provides New Insights into Spurge Genome Evolution and Rubber Biosynthesis.</title>
        <authorList>
            <person name="Liu J."/>
            <person name="Shi C."/>
            <person name="Shi C.C."/>
            <person name="Li W."/>
            <person name="Zhang Q.J."/>
            <person name="Zhang Y."/>
            <person name="Li K."/>
            <person name="Lu H.F."/>
            <person name="Shi C."/>
            <person name="Zhu S.T."/>
            <person name="Xiao Z.Y."/>
            <person name="Nan H."/>
            <person name="Yue Y."/>
            <person name="Zhu X.G."/>
            <person name="Wu Y."/>
            <person name="Hong X.N."/>
            <person name="Fan G.Y."/>
            <person name="Tong Y."/>
            <person name="Zhang D."/>
            <person name="Mao C.L."/>
            <person name="Liu Y.L."/>
            <person name="Hao S.J."/>
            <person name="Liu W.Q."/>
            <person name="Lv M.Q."/>
            <person name="Zhang H.B."/>
            <person name="Liu Y."/>
            <person name="Hu-Tang G.R."/>
            <person name="Wang J.P."/>
            <person name="Wang J.H."/>
            <person name="Sun Y.H."/>
            <person name="Ni S.B."/>
            <person name="Chen W.B."/>
            <person name="Zhang X.C."/>
            <person name="Jiao Y.N."/>
            <person name="Eichler E.E."/>
            <person name="Li G.H."/>
            <person name="Liu X."/>
            <person name="Gao L.Z."/>
        </authorList>
    </citation>
    <scope>NUCLEOTIDE SEQUENCE [LARGE SCALE GENOMIC DNA]</scope>
    <source>
        <strain evidence="3">cv. GT1</strain>
        <tissue evidence="2">Leaf</tissue>
    </source>
</reference>
<gene>
    <name evidence="2" type="ORF">GH714_009741</name>
</gene>
<dbReference type="Pfam" id="PF22936">
    <property type="entry name" value="Pol_BBD"/>
    <property type="match status" value="1"/>
</dbReference>
<dbReference type="EMBL" id="JAAGAX010000016">
    <property type="protein sequence ID" value="KAF2288639.1"/>
    <property type="molecule type" value="Genomic_DNA"/>
</dbReference>
<organism evidence="2 3">
    <name type="scientific">Hevea brasiliensis</name>
    <name type="common">Para rubber tree</name>
    <name type="synonym">Siphonia brasiliensis</name>
    <dbReference type="NCBI Taxonomy" id="3981"/>
    <lineage>
        <taxon>Eukaryota</taxon>
        <taxon>Viridiplantae</taxon>
        <taxon>Streptophyta</taxon>
        <taxon>Embryophyta</taxon>
        <taxon>Tracheophyta</taxon>
        <taxon>Spermatophyta</taxon>
        <taxon>Magnoliopsida</taxon>
        <taxon>eudicotyledons</taxon>
        <taxon>Gunneridae</taxon>
        <taxon>Pentapetalae</taxon>
        <taxon>rosids</taxon>
        <taxon>fabids</taxon>
        <taxon>Malpighiales</taxon>
        <taxon>Euphorbiaceae</taxon>
        <taxon>Crotonoideae</taxon>
        <taxon>Micrandreae</taxon>
        <taxon>Hevea</taxon>
    </lineage>
</organism>
<protein>
    <recommendedName>
        <fullName evidence="1">Retrovirus-related Pol polyprotein from transposon TNT 1-94-like beta-barrel domain-containing protein</fullName>
    </recommendedName>
</protein>
<sequence>MASSMENASNGAVMATKGVKSNSDEDKYGQAFYTSNASNDDDWIINSGATDHMTFDASDFSKRTPPQRTFVTNANGVAHPVTGAGVISISPSLSLSHTLLVPSLSNKLMSRRIDSRDNDEQLTSGEHAAPIALQSDNEVNVTPRLTLVLEGSPPTENIHEVSSPITHPHTNNLDTSIYVLPFRQNRGKPPKRYSPD</sequence>